<dbReference type="FunFam" id="3.40.50.300:FF:000040">
    <property type="entry name" value="GTPase Der"/>
    <property type="match status" value="1"/>
</dbReference>
<dbReference type="Proteomes" id="UP000053051">
    <property type="component" value="Unassembled WGS sequence"/>
</dbReference>
<comment type="function">
    <text evidence="8">GTPase that plays an essential role in the late steps of ribosome biogenesis.</text>
</comment>
<dbReference type="InterPro" id="IPR005225">
    <property type="entry name" value="Small_GTP-bd"/>
</dbReference>
<sequence length="345" mass="38981">MVKTKKLPLFLAVNKCESPDKGLIQASEFWCLGLGEPYPVSAIHGSGTGELLDVVIECLPETTEIIGNNEIKVAIIGRPNVGKSSLLNAFLGEQRAIVSPISGTTRDAIDTFIEYQGKNYCLIDTAGIRKKKNVEYGPEFFGINRSFKAIRRADVVLLVIDALDGITEQDQKLAGRIVEDGRAFIIVVNKWDAIEKDSYTIYDYQKILHQRLHFIEWVENIFISALTGQRVDKILDLVDSAAIEHKRRVSTSVINEVLNEAVRWHSPPTSRQGKQGRIYYGTQVSSQPPSIALFVNDAKRFNENYRRYIERQFRQQLGFKGTPIRLFWRSKKARDIGNANHATKV</sequence>
<gene>
    <name evidence="11" type="ORF">RINTHH_16890</name>
</gene>
<dbReference type="GO" id="GO:0042254">
    <property type="term" value="P:ribosome biogenesis"/>
    <property type="evidence" value="ECO:0007669"/>
    <property type="project" value="UniProtKB-KW"/>
</dbReference>
<evidence type="ECO:0000256" key="2">
    <source>
        <dbReference type="ARBA" id="ARBA00020953"/>
    </source>
</evidence>
<evidence type="ECO:0000256" key="1">
    <source>
        <dbReference type="ARBA" id="ARBA00008279"/>
    </source>
</evidence>
<evidence type="ECO:0000313" key="12">
    <source>
        <dbReference type="Proteomes" id="UP000053051"/>
    </source>
</evidence>
<keyword evidence="5" id="KW-0547">Nucleotide-binding</keyword>
<comment type="similarity">
    <text evidence="1 9">Belongs to the TRAFAC class TrmE-Era-EngA-EngB-Septin-like GTPase superfamily. EngA (Der) GTPase family.</text>
</comment>
<dbReference type="InterPro" id="IPR006073">
    <property type="entry name" value="GTP-bd"/>
</dbReference>
<dbReference type="InterPro" id="IPR016484">
    <property type="entry name" value="GTPase_Der"/>
</dbReference>
<dbReference type="PANTHER" id="PTHR43834">
    <property type="entry name" value="GTPASE DER"/>
    <property type="match status" value="1"/>
</dbReference>
<organism evidence="11 12">
    <name type="scientific">Richelia intracellularis HH01</name>
    <dbReference type="NCBI Taxonomy" id="1165094"/>
    <lineage>
        <taxon>Bacteria</taxon>
        <taxon>Bacillati</taxon>
        <taxon>Cyanobacteriota</taxon>
        <taxon>Cyanophyceae</taxon>
        <taxon>Nostocales</taxon>
        <taxon>Nostocaceae</taxon>
        <taxon>Richelia</taxon>
    </lineage>
</organism>
<comment type="caution">
    <text evidence="11">The sequence shown here is derived from an EMBL/GenBank/DDBJ whole genome shotgun (WGS) entry which is preliminary data.</text>
</comment>
<dbReference type="PRINTS" id="PR00326">
    <property type="entry name" value="GTP1OBG"/>
</dbReference>
<evidence type="ECO:0000256" key="4">
    <source>
        <dbReference type="ARBA" id="ARBA00022737"/>
    </source>
</evidence>
<reference evidence="11 12" key="1">
    <citation type="submission" date="2012-05" db="EMBL/GenBank/DDBJ databases">
        <authorList>
            <person name="Hilton J."/>
        </authorList>
    </citation>
    <scope>NUCLEOTIDE SEQUENCE [LARGE SCALE GENOMIC DNA]</scope>
    <source>
        <strain evidence="11 12">HH01</strain>
    </source>
</reference>
<dbReference type="SUPFAM" id="SSF52540">
    <property type="entry name" value="P-loop containing nucleoside triphosphate hydrolases"/>
    <property type="match status" value="1"/>
</dbReference>
<dbReference type="InterPro" id="IPR027417">
    <property type="entry name" value="P-loop_NTPase"/>
</dbReference>
<dbReference type="CDD" id="cd01895">
    <property type="entry name" value="EngA2"/>
    <property type="match status" value="1"/>
</dbReference>
<accession>M1WT65</accession>
<dbReference type="FunFam" id="3.30.300.20:FF:000004">
    <property type="entry name" value="GTPase Der"/>
    <property type="match status" value="1"/>
</dbReference>
<dbReference type="GO" id="GO:0043022">
    <property type="term" value="F:ribosome binding"/>
    <property type="evidence" value="ECO:0007669"/>
    <property type="project" value="TreeGrafter"/>
</dbReference>
<reference evidence="12" key="2">
    <citation type="submission" date="2016-01" db="EMBL/GenBank/DDBJ databases">
        <title>Diatom-associated endosymboitic cyanobacterium lacks core nitrogen metabolism enzymes.</title>
        <authorList>
            <person name="Hilton J.A."/>
            <person name="Foster R.A."/>
            <person name="Tripp H.J."/>
            <person name="Carter B.J."/>
            <person name="Zehr J.P."/>
            <person name="Villareal T.A."/>
        </authorList>
    </citation>
    <scope>NUCLEOTIDE SEQUENCE [LARGE SCALE GENOMIC DNA]</scope>
    <source>
        <strain evidence="12">HH01</strain>
    </source>
</reference>
<keyword evidence="4" id="KW-0677">Repeat</keyword>
<dbReference type="InterPro" id="IPR032859">
    <property type="entry name" value="KH_dom-like"/>
</dbReference>
<keyword evidence="12" id="KW-1185">Reference proteome</keyword>
<dbReference type="EMBL" id="CAIY01000068">
    <property type="protein sequence ID" value="CCH67844.1"/>
    <property type="molecule type" value="Genomic_DNA"/>
</dbReference>
<evidence type="ECO:0000313" key="11">
    <source>
        <dbReference type="EMBL" id="CCH67844.1"/>
    </source>
</evidence>
<dbReference type="STRING" id="1165094.RINTHH_16890"/>
<dbReference type="PROSITE" id="PS51712">
    <property type="entry name" value="G_ENGA"/>
    <property type="match status" value="1"/>
</dbReference>
<dbReference type="Gene3D" id="3.30.300.20">
    <property type="match status" value="1"/>
</dbReference>
<evidence type="ECO:0000259" key="10">
    <source>
        <dbReference type="PROSITE" id="PS51712"/>
    </source>
</evidence>
<name>M1WT65_9NOST</name>
<proteinExistence type="inferred from homology"/>
<dbReference type="AlphaFoldDB" id="M1WT65"/>
<protein>
    <recommendedName>
        <fullName evidence="2">GTPase Der</fullName>
    </recommendedName>
    <alternativeName>
        <fullName evidence="7">GTP-binding protein EngA</fullName>
    </alternativeName>
</protein>
<dbReference type="NCBIfam" id="TIGR03594">
    <property type="entry name" value="GTPase_EngA"/>
    <property type="match status" value="1"/>
</dbReference>
<evidence type="ECO:0000256" key="3">
    <source>
        <dbReference type="ARBA" id="ARBA00022517"/>
    </source>
</evidence>
<evidence type="ECO:0000256" key="9">
    <source>
        <dbReference type="PROSITE-ProRule" id="PRU01049"/>
    </source>
</evidence>
<dbReference type="GO" id="GO:0005525">
    <property type="term" value="F:GTP binding"/>
    <property type="evidence" value="ECO:0007669"/>
    <property type="project" value="UniProtKB-KW"/>
</dbReference>
<dbReference type="Gene3D" id="3.40.50.300">
    <property type="entry name" value="P-loop containing nucleotide triphosphate hydrolases"/>
    <property type="match status" value="2"/>
</dbReference>
<evidence type="ECO:0000256" key="7">
    <source>
        <dbReference type="ARBA" id="ARBA00032345"/>
    </source>
</evidence>
<dbReference type="Pfam" id="PF01926">
    <property type="entry name" value="MMR_HSR1"/>
    <property type="match status" value="1"/>
</dbReference>
<dbReference type="NCBIfam" id="TIGR00231">
    <property type="entry name" value="small_GTP"/>
    <property type="match status" value="1"/>
</dbReference>
<feature type="domain" description="EngA-type G" evidence="10">
    <location>
        <begin position="71"/>
        <end position="246"/>
    </location>
</feature>
<dbReference type="InterPro" id="IPR031166">
    <property type="entry name" value="G_ENGA"/>
</dbReference>
<evidence type="ECO:0000256" key="6">
    <source>
        <dbReference type="ARBA" id="ARBA00023134"/>
    </source>
</evidence>
<dbReference type="PANTHER" id="PTHR43834:SF6">
    <property type="entry name" value="GTPASE DER"/>
    <property type="match status" value="1"/>
</dbReference>
<dbReference type="InterPro" id="IPR015946">
    <property type="entry name" value="KH_dom-like_a/b"/>
</dbReference>
<evidence type="ECO:0000256" key="5">
    <source>
        <dbReference type="ARBA" id="ARBA00022741"/>
    </source>
</evidence>
<keyword evidence="6" id="KW-0342">GTP-binding</keyword>
<dbReference type="Pfam" id="PF14714">
    <property type="entry name" value="KH_dom-like"/>
    <property type="match status" value="1"/>
</dbReference>
<evidence type="ECO:0000256" key="8">
    <source>
        <dbReference type="ARBA" id="ARBA00053470"/>
    </source>
</evidence>
<keyword evidence="3" id="KW-0690">Ribosome biogenesis</keyword>